<feature type="signal peptide" evidence="1">
    <location>
        <begin position="1"/>
        <end position="21"/>
    </location>
</feature>
<dbReference type="AlphaFoldDB" id="A0A3M2LCJ4"/>
<feature type="chain" id="PRO_5038699465" evidence="1">
    <location>
        <begin position="22"/>
        <end position="122"/>
    </location>
</feature>
<dbReference type="RefSeq" id="WP_122186088.1">
    <property type="nucleotide sequence ID" value="NZ_RFFH01000001.1"/>
</dbReference>
<keyword evidence="3" id="KW-1185">Reference proteome</keyword>
<evidence type="ECO:0000313" key="3">
    <source>
        <dbReference type="Proteomes" id="UP000279275"/>
    </source>
</evidence>
<protein>
    <submittedName>
        <fullName evidence="2">Uncharacterized protein</fullName>
    </submittedName>
</protein>
<reference evidence="2 3" key="1">
    <citation type="submission" date="2018-10" db="EMBL/GenBank/DDBJ databases">
        <title>Isolation from cow dung.</title>
        <authorList>
            <person name="Ling L."/>
        </authorList>
    </citation>
    <scope>NUCLEOTIDE SEQUENCE [LARGE SCALE GENOMIC DNA]</scope>
    <source>
        <strain evidence="2 3">NEAU-LL90</strain>
    </source>
</reference>
<organism evidence="2 3">
    <name type="scientific">Nocardia stercoris</name>
    <dbReference type="NCBI Taxonomy" id="2483361"/>
    <lineage>
        <taxon>Bacteria</taxon>
        <taxon>Bacillati</taxon>
        <taxon>Actinomycetota</taxon>
        <taxon>Actinomycetes</taxon>
        <taxon>Mycobacteriales</taxon>
        <taxon>Nocardiaceae</taxon>
        <taxon>Nocardia</taxon>
    </lineage>
</organism>
<dbReference type="EMBL" id="RFFH01000001">
    <property type="protein sequence ID" value="RMI35114.1"/>
    <property type="molecule type" value="Genomic_DNA"/>
</dbReference>
<gene>
    <name evidence="2" type="ORF">EBN03_02025</name>
</gene>
<evidence type="ECO:0000256" key="1">
    <source>
        <dbReference type="SAM" id="SignalP"/>
    </source>
</evidence>
<sequence>MISRKYLRVALATVTIGSALAAGTAHAQGLASGPTGSALVDGGSTAVGTGSSALTSASGAIMRTLPTDPNGNVFAFPGLIFALPLAISSAPVNQLLCGDAGSSAGELFYDWTSQTCQVVTAG</sequence>
<evidence type="ECO:0000313" key="2">
    <source>
        <dbReference type="EMBL" id="RMI35114.1"/>
    </source>
</evidence>
<accession>A0A3M2LCJ4</accession>
<name>A0A3M2LCJ4_9NOCA</name>
<proteinExistence type="predicted"/>
<keyword evidence="1" id="KW-0732">Signal</keyword>
<comment type="caution">
    <text evidence="2">The sequence shown here is derived from an EMBL/GenBank/DDBJ whole genome shotgun (WGS) entry which is preliminary data.</text>
</comment>
<dbReference type="Proteomes" id="UP000279275">
    <property type="component" value="Unassembled WGS sequence"/>
</dbReference>